<evidence type="ECO:0000256" key="4">
    <source>
        <dbReference type="ARBA" id="ARBA00023136"/>
    </source>
</evidence>
<keyword evidence="4 6" id="KW-0472">Membrane</keyword>
<evidence type="ECO:0000256" key="5">
    <source>
        <dbReference type="ARBA" id="ARBA00023600"/>
    </source>
</evidence>
<reference evidence="7" key="1">
    <citation type="submission" date="2022-01" db="EMBL/GenBank/DDBJ databases">
        <authorList>
            <person name="Criscuolo A."/>
        </authorList>
    </citation>
    <scope>NUCLEOTIDE SEQUENCE</scope>
    <source>
        <strain evidence="7">CIP111893</strain>
    </source>
</reference>
<keyword evidence="8" id="KW-1185">Reference proteome</keyword>
<dbReference type="RefSeq" id="WP_307728290.1">
    <property type="nucleotide sequence ID" value="NZ_CAKMMF010000001.1"/>
</dbReference>
<feature type="transmembrane region" description="Helical" evidence="6">
    <location>
        <begin position="47"/>
        <end position="66"/>
    </location>
</feature>
<evidence type="ECO:0000256" key="2">
    <source>
        <dbReference type="ARBA" id="ARBA00022692"/>
    </source>
</evidence>
<evidence type="ECO:0000256" key="1">
    <source>
        <dbReference type="ARBA" id="ARBA00004141"/>
    </source>
</evidence>
<protein>
    <recommendedName>
        <fullName evidence="9">Holin</fullName>
    </recommendedName>
</protein>
<evidence type="ECO:0000313" key="8">
    <source>
        <dbReference type="Proteomes" id="UP000838686"/>
    </source>
</evidence>
<accession>A0ABN8FWV8</accession>
<name>A0ABN8FWV8_9BACL</name>
<dbReference type="InterPro" id="IPR006480">
    <property type="entry name" value="Phage_holin_4_1"/>
</dbReference>
<keyword evidence="2 6" id="KW-0812">Transmembrane</keyword>
<comment type="caution">
    <text evidence="7">The sequence shown here is derived from an EMBL/GenBank/DDBJ whole genome shotgun (WGS) entry which is preliminary data.</text>
</comment>
<evidence type="ECO:0000313" key="7">
    <source>
        <dbReference type="EMBL" id="CAH1190270.1"/>
    </source>
</evidence>
<comment type="subcellular location">
    <subcellularLocation>
        <location evidence="1">Membrane</location>
        <topology evidence="1">Multi-pass membrane protein</topology>
    </subcellularLocation>
</comment>
<gene>
    <name evidence="7" type="ORF">PAECIP111893_00252</name>
</gene>
<feature type="transmembrane region" description="Helical" evidence="6">
    <location>
        <begin position="78"/>
        <end position="97"/>
    </location>
</feature>
<organism evidence="7 8">
    <name type="scientific">Paenibacillus plantiphilus</name>
    <dbReference type="NCBI Taxonomy" id="2905650"/>
    <lineage>
        <taxon>Bacteria</taxon>
        <taxon>Bacillati</taxon>
        <taxon>Bacillota</taxon>
        <taxon>Bacilli</taxon>
        <taxon>Bacillales</taxon>
        <taxon>Paenibacillaceae</taxon>
        <taxon>Paenibacillus</taxon>
    </lineage>
</organism>
<keyword evidence="3 6" id="KW-1133">Transmembrane helix</keyword>
<dbReference type="Pfam" id="PF05105">
    <property type="entry name" value="Phage_holin_4_1"/>
    <property type="match status" value="1"/>
</dbReference>
<comment type="similarity">
    <text evidence="5">Belongs to the bacteriophage holin family. Cp-1 holin subfamily.</text>
</comment>
<dbReference type="Proteomes" id="UP000838686">
    <property type="component" value="Unassembled WGS sequence"/>
</dbReference>
<evidence type="ECO:0000256" key="3">
    <source>
        <dbReference type="ARBA" id="ARBA00022989"/>
    </source>
</evidence>
<proteinExistence type="inferred from homology"/>
<sequence>MINHLKEYGINLATAAIGTNGKEAALGGTVAAAGIILSDLLGGWDTALKVLLALMVADYITGLLGAIKQRKVNSDTMFWGGIRKITVLFVIGLAALLDDWIQPGAPIFRTAAIYFYVGREGLSVIENLGTIGTPMPRAMTDFLTQLNEKGDGKHADAGPSKK</sequence>
<evidence type="ECO:0000256" key="6">
    <source>
        <dbReference type="SAM" id="Phobius"/>
    </source>
</evidence>
<dbReference type="NCBIfam" id="TIGR01593">
    <property type="entry name" value="holin_tox_secr"/>
    <property type="match status" value="1"/>
</dbReference>
<evidence type="ECO:0008006" key="9">
    <source>
        <dbReference type="Google" id="ProtNLM"/>
    </source>
</evidence>
<dbReference type="EMBL" id="CAKMMF010000001">
    <property type="protein sequence ID" value="CAH1190270.1"/>
    <property type="molecule type" value="Genomic_DNA"/>
</dbReference>